<dbReference type="AlphaFoldDB" id="A0A9W8JFH3"/>
<comment type="caution">
    <text evidence="1">The sequence shown here is derived from an EMBL/GenBank/DDBJ whole genome shotgun (WGS) entry which is preliminary data.</text>
</comment>
<dbReference type="OrthoDB" id="193931at2759"/>
<keyword evidence="2" id="KW-1185">Reference proteome</keyword>
<evidence type="ECO:0000313" key="1">
    <source>
        <dbReference type="EMBL" id="KAJ2934826.1"/>
    </source>
</evidence>
<protein>
    <submittedName>
        <fullName evidence="1">Uncharacterized protein</fullName>
    </submittedName>
</protein>
<organism evidence="1 2">
    <name type="scientific">Candolleomyces eurysporus</name>
    <dbReference type="NCBI Taxonomy" id="2828524"/>
    <lineage>
        <taxon>Eukaryota</taxon>
        <taxon>Fungi</taxon>
        <taxon>Dikarya</taxon>
        <taxon>Basidiomycota</taxon>
        <taxon>Agaricomycotina</taxon>
        <taxon>Agaricomycetes</taxon>
        <taxon>Agaricomycetidae</taxon>
        <taxon>Agaricales</taxon>
        <taxon>Agaricineae</taxon>
        <taxon>Psathyrellaceae</taxon>
        <taxon>Candolleomyces</taxon>
    </lineage>
</organism>
<proteinExistence type="predicted"/>
<dbReference type="EMBL" id="JANBPK010000709">
    <property type="protein sequence ID" value="KAJ2934826.1"/>
    <property type="molecule type" value="Genomic_DNA"/>
</dbReference>
<gene>
    <name evidence="1" type="ORF">H1R20_g2285</name>
</gene>
<reference evidence="1" key="1">
    <citation type="submission" date="2022-06" db="EMBL/GenBank/DDBJ databases">
        <title>Genome Sequence of Candolleomyces eurysporus.</title>
        <authorList>
            <person name="Buettner E."/>
        </authorList>
    </citation>
    <scope>NUCLEOTIDE SEQUENCE</scope>
    <source>
        <strain evidence="1">VTCC 930004</strain>
    </source>
</reference>
<sequence>MPNKSSSATNTAAAKRGWLDNVFKTKAPNYTLYSRLGVHETRNECRRLLMDMDLLVSIEENERMGILKCRTLEARDPFTVHNIPKPVKFKVDIQRAPYRLTQEGITIALLFFQEKGPFDTFQDIFSSLKSNWTLDKPSANDTTMDLTENPSPTFAIDGRSIY</sequence>
<dbReference type="Proteomes" id="UP001140091">
    <property type="component" value="Unassembled WGS sequence"/>
</dbReference>
<name>A0A9W8JFH3_9AGAR</name>
<evidence type="ECO:0000313" key="2">
    <source>
        <dbReference type="Proteomes" id="UP001140091"/>
    </source>
</evidence>
<feature type="non-terminal residue" evidence="1">
    <location>
        <position position="162"/>
    </location>
</feature>
<accession>A0A9W8JFH3</accession>